<gene>
    <name evidence="1" type="primary">lptC</name>
    <name evidence="1" type="ORF">MC378_07710</name>
</gene>
<dbReference type="PROSITE" id="PS51257">
    <property type="entry name" value="PROKAR_LIPOPROTEIN"/>
    <property type="match status" value="1"/>
</dbReference>
<evidence type="ECO:0000313" key="1">
    <source>
        <dbReference type="EMBL" id="MCI2229049.1"/>
    </source>
</evidence>
<protein>
    <submittedName>
        <fullName evidence="1">LPS export ABC transporter periplasmic protein LptC</fullName>
    </submittedName>
</protein>
<dbReference type="RefSeq" id="WP_242178177.1">
    <property type="nucleotide sequence ID" value="NZ_JAKQYM010000004.1"/>
</dbReference>
<dbReference type="NCBIfam" id="TIGR04409">
    <property type="entry name" value="LptC_YrbK"/>
    <property type="match status" value="1"/>
</dbReference>
<comment type="caution">
    <text evidence="1">The sequence shown here is derived from an EMBL/GenBank/DDBJ whole genome shotgun (WGS) entry which is preliminary data.</text>
</comment>
<reference evidence="1" key="1">
    <citation type="submission" date="2022-02" db="EMBL/GenBank/DDBJ databases">
        <title>Polaribacter sp. MSW13, isolated from seawater.</title>
        <authorList>
            <person name="Kristyanto S."/>
            <person name="Jung J."/>
            <person name="Jeon C.O."/>
        </authorList>
    </citation>
    <scope>NUCLEOTIDE SEQUENCE</scope>
    <source>
        <strain evidence="1">MSW13</strain>
    </source>
</reference>
<dbReference type="InterPro" id="IPR026265">
    <property type="entry name" value="LptC"/>
</dbReference>
<accession>A0A9X2AMK8</accession>
<sequence length="191" mass="21846">MNQAHKFLEIFKKSITVLLVTVMLFSCSNNTQKVRDFLAAKNLPTGKAKEAYHVYKDSGRITSKLFAPLMYDFSNRKQHPYSEFPSGIKIINFDKNGKDSVTITGDYALSFSKTKISEIKGNVIVLNHTDNSRLETEQLFWDEDTKYFVSEEAFKLMKENDTIFGIGFECKDDLSKHLSKKTTGKLETSEE</sequence>
<evidence type="ECO:0000313" key="2">
    <source>
        <dbReference type="Proteomes" id="UP001139369"/>
    </source>
</evidence>
<dbReference type="Gene3D" id="2.60.450.10">
    <property type="entry name" value="Lipopolysaccharide (LPS) transport protein A like domain"/>
    <property type="match status" value="1"/>
</dbReference>
<organism evidence="1 2">
    <name type="scientific">Polaribacter marinus</name>
    <dbReference type="NCBI Taxonomy" id="2916838"/>
    <lineage>
        <taxon>Bacteria</taxon>
        <taxon>Pseudomonadati</taxon>
        <taxon>Bacteroidota</taxon>
        <taxon>Flavobacteriia</taxon>
        <taxon>Flavobacteriales</taxon>
        <taxon>Flavobacteriaceae</taxon>
    </lineage>
</organism>
<dbReference type="Pfam" id="PF06835">
    <property type="entry name" value="LptC"/>
    <property type="match status" value="1"/>
</dbReference>
<dbReference type="InterPro" id="IPR010664">
    <property type="entry name" value="LipoPS_assembly_LptC-rel"/>
</dbReference>
<dbReference type="Proteomes" id="UP001139369">
    <property type="component" value="Unassembled WGS sequence"/>
</dbReference>
<dbReference type="GO" id="GO:0005886">
    <property type="term" value="C:plasma membrane"/>
    <property type="evidence" value="ECO:0007669"/>
    <property type="project" value="InterPro"/>
</dbReference>
<dbReference type="AlphaFoldDB" id="A0A9X2AMK8"/>
<proteinExistence type="predicted"/>
<name>A0A9X2AMK8_9FLAO</name>
<dbReference type="GO" id="GO:0015221">
    <property type="term" value="F:lipopolysaccharide transmembrane transporter activity"/>
    <property type="evidence" value="ECO:0007669"/>
    <property type="project" value="InterPro"/>
</dbReference>
<keyword evidence="2" id="KW-1185">Reference proteome</keyword>
<dbReference type="EMBL" id="JAKQYM010000004">
    <property type="protein sequence ID" value="MCI2229049.1"/>
    <property type="molecule type" value="Genomic_DNA"/>
</dbReference>